<evidence type="ECO:0000259" key="1">
    <source>
        <dbReference type="Pfam" id="PF00534"/>
    </source>
</evidence>
<dbReference type="RefSeq" id="WP_120714293.1">
    <property type="nucleotide sequence ID" value="NZ_RBCJ01000006.1"/>
</dbReference>
<evidence type="ECO:0000313" key="3">
    <source>
        <dbReference type="Proteomes" id="UP000276603"/>
    </source>
</evidence>
<dbReference type="InterPro" id="IPR001296">
    <property type="entry name" value="Glyco_trans_1"/>
</dbReference>
<dbReference type="AlphaFoldDB" id="A0A3B0BYM3"/>
<proteinExistence type="predicted"/>
<dbReference type="GO" id="GO:0016757">
    <property type="term" value="F:glycosyltransferase activity"/>
    <property type="evidence" value="ECO:0007669"/>
    <property type="project" value="InterPro"/>
</dbReference>
<keyword evidence="3" id="KW-1185">Reference proteome</keyword>
<dbReference type="EMBL" id="RBCJ01000006">
    <property type="protein sequence ID" value="RKN76947.1"/>
    <property type="molecule type" value="Genomic_DNA"/>
</dbReference>
<comment type="caution">
    <text evidence="2">The sequence shown here is derived from an EMBL/GenBank/DDBJ whole genome shotgun (WGS) entry which is preliminary data.</text>
</comment>
<sequence length="388" mass="45223">MTRLFFDISITGHHSEYISHLIDYIINEKSDIHNVFVVHPQFADRFNDIFLKAKDYKHIEWCPVSEKELNDVGNLGILRGSIKRFALMDRYSSRFGASQVYLLFFNFFQFAMIFKRPNYKVNGILFKQFSRMRKKTLREKILYLRKFYTTKLFVKNPTIDSIFILNDEKTVESLNTKFKTDIFKYLQDPVPELVPNEDFNIFEHYGIKKNSEVYLHIGSLGNRKGTFEVINSAMLIPKSEENIVFLLVGKATDKKTELEIHNNIQMIKKSNKNVTVVWDNRFVSTSTMKSLFEQCNVVLLPYKNPEASSGILGHAIAARKPVIVTGEGLLKEIVLKHNFGWLLPKVTAKDLMELVLKAKNSKLKQPNFTEFLEKHTPFKFSQKLLEKQ</sequence>
<keyword evidence="2" id="KW-0808">Transferase</keyword>
<protein>
    <submittedName>
        <fullName evidence="2">Glycosyltransferase family 1 protein</fullName>
    </submittedName>
</protein>
<reference evidence="2 3" key="1">
    <citation type="submission" date="2018-10" db="EMBL/GenBank/DDBJ databases">
        <title>Ulvibacterium marinum gen. nov., sp. nov., a novel marine bacterium of the family Flavobacteriaceae, isolated from a culture of the green alga Ulva prolifera.</title>
        <authorList>
            <person name="Zhang Z."/>
        </authorList>
    </citation>
    <scope>NUCLEOTIDE SEQUENCE [LARGE SCALE GENOMIC DNA]</scope>
    <source>
        <strain evidence="2 3">CCMM003</strain>
    </source>
</reference>
<dbReference type="Gene3D" id="3.40.50.2000">
    <property type="entry name" value="Glycogen Phosphorylase B"/>
    <property type="match status" value="1"/>
</dbReference>
<dbReference type="SUPFAM" id="SSF53756">
    <property type="entry name" value="UDP-Glycosyltransferase/glycogen phosphorylase"/>
    <property type="match status" value="1"/>
</dbReference>
<dbReference type="Pfam" id="PF00534">
    <property type="entry name" value="Glycos_transf_1"/>
    <property type="match status" value="1"/>
</dbReference>
<name>A0A3B0BYM3_9FLAO</name>
<accession>A0A3B0BYM3</accession>
<gene>
    <name evidence="2" type="ORF">D7Z94_24530</name>
</gene>
<feature type="domain" description="Glycosyl transferase family 1" evidence="1">
    <location>
        <begin position="200"/>
        <end position="368"/>
    </location>
</feature>
<dbReference type="OrthoDB" id="919017at2"/>
<dbReference type="Proteomes" id="UP000276603">
    <property type="component" value="Unassembled WGS sequence"/>
</dbReference>
<evidence type="ECO:0000313" key="2">
    <source>
        <dbReference type="EMBL" id="RKN76947.1"/>
    </source>
</evidence>
<organism evidence="2 3">
    <name type="scientific">Ulvibacterium marinum</name>
    <dbReference type="NCBI Taxonomy" id="2419782"/>
    <lineage>
        <taxon>Bacteria</taxon>
        <taxon>Pseudomonadati</taxon>
        <taxon>Bacteroidota</taxon>
        <taxon>Flavobacteriia</taxon>
        <taxon>Flavobacteriales</taxon>
        <taxon>Flavobacteriaceae</taxon>
        <taxon>Ulvibacterium</taxon>
    </lineage>
</organism>